<evidence type="ECO:0000313" key="2">
    <source>
        <dbReference type="EMBL" id="PQB05692.1"/>
    </source>
</evidence>
<comment type="caution">
    <text evidence="2">The sequence shown here is derived from an EMBL/GenBank/DDBJ whole genome shotgun (WGS) entry which is preliminary data.</text>
</comment>
<organism evidence="2 3">
    <name type="scientific">Aureitalea marina</name>
    <dbReference type="NCBI Taxonomy" id="930804"/>
    <lineage>
        <taxon>Bacteria</taxon>
        <taxon>Pseudomonadati</taxon>
        <taxon>Bacteroidota</taxon>
        <taxon>Flavobacteriia</taxon>
        <taxon>Flavobacteriales</taxon>
        <taxon>Flavobacteriaceae</taxon>
        <taxon>Aureitalea</taxon>
    </lineage>
</organism>
<sequence>MLTLALAVTTGGPLSYVLPVLSLPLLTAPGTGPGIKQGLSFMLVIALSVMVANLVVIFFLDYPVALFLVLALLLFYIFYSIHPMMSGMVKTWLLMAIMLIPTIAIRSDALAQAISGSLILISIEAMLCVWIAFYLFPSTPPLQGEKKQGGQAGGTNRYKDALFRTWVVLPVLLLFFMFEITASLLVLVFIALLAMQAGIGTGFKAGKALILGNLAGGLLAISTFEILTVVPNLLFFLMLSTGICLVIATKLFSSSPYAPLFGMAFSTYLLIIGSTTASGEADAGSKVWTRVIQIMMAVIYIAIAFGFLGNWNKHKSAEHA</sequence>
<feature type="transmembrane region" description="Helical" evidence="1">
    <location>
        <begin position="39"/>
        <end position="59"/>
    </location>
</feature>
<evidence type="ECO:0000313" key="3">
    <source>
        <dbReference type="Proteomes" id="UP000239800"/>
    </source>
</evidence>
<keyword evidence="1" id="KW-0812">Transmembrane</keyword>
<proteinExistence type="predicted"/>
<feature type="transmembrane region" description="Helical" evidence="1">
    <location>
        <begin position="64"/>
        <end position="81"/>
    </location>
</feature>
<evidence type="ECO:0000256" key="1">
    <source>
        <dbReference type="SAM" id="Phobius"/>
    </source>
</evidence>
<accession>A0A2S7KST9</accession>
<feature type="transmembrane region" description="Helical" evidence="1">
    <location>
        <begin position="260"/>
        <end position="279"/>
    </location>
</feature>
<feature type="transmembrane region" description="Helical" evidence="1">
    <location>
        <begin position="233"/>
        <end position="253"/>
    </location>
</feature>
<keyword evidence="1" id="KW-0472">Membrane</keyword>
<name>A0A2S7KST9_9FLAO</name>
<dbReference type="Proteomes" id="UP000239800">
    <property type="component" value="Unassembled WGS sequence"/>
</dbReference>
<dbReference type="OrthoDB" id="1431605at2"/>
<keyword evidence="3" id="KW-1185">Reference proteome</keyword>
<keyword evidence="1" id="KW-1133">Transmembrane helix</keyword>
<feature type="transmembrane region" description="Helical" evidence="1">
    <location>
        <begin position="166"/>
        <end position="194"/>
    </location>
</feature>
<dbReference type="EMBL" id="MQUB01000001">
    <property type="protein sequence ID" value="PQB05692.1"/>
    <property type="molecule type" value="Genomic_DNA"/>
</dbReference>
<gene>
    <name evidence="2" type="ORF">BST85_12880</name>
</gene>
<evidence type="ECO:0008006" key="4">
    <source>
        <dbReference type="Google" id="ProtNLM"/>
    </source>
</evidence>
<feature type="transmembrane region" description="Helical" evidence="1">
    <location>
        <begin position="117"/>
        <end position="136"/>
    </location>
</feature>
<feature type="transmembrane region" description="Helical" evidence="1">
    <location>
        <begin position="206"/>
        <end position="227"/>
    </location>
</feature>
<dbReference type="AlphaFoldDB" id="A0A2S7KST9"/>
<dbReference type="RefSeq" id="WP_104813638.1">
    <property type="nucleotide sequence ID" value="NZ_MQUB01000001.1"/>
</dbReference>
<reference evidence="2 3" key="1">
    <citation type="submission" date="2016-11" db="EMBL/GenBank/DDBJ databases">
        <title>Trade-off between light-utilization and light-protection in marine flavobacteria.</title>
        <authorList>
            <person name="Kumagai Y."/>
        </authorList>
    </citation>
    <scope>NUCLEOTIDE SEQUENCE [LARGE SCALE GENOMIC DNA]</scope>
    <source>
        <strain evidence="2 3">NBRC 107741</strain>
    </source>
</reference>
<feature type="transmembrane region" description="Helical" evidence="1">
    <location>
        <begin position="291"/>
        <end position="311"/>
    </location>
</feature>
<protein>
    <recommendedName>
        <fullName evidence="4">DUF2955 domain-containing protein</fullName>
    </recommendedName>
</protein>